<dbReference type="InterPro" id="IPR044943">
    <property type="entry name" value="NOS_dom_1"/>
</dbReference>
<dbReference type="PANTHER" id="PTHR43410">
    <property type="entry name" value="NITRIC OXIDE SYNTHASE OXYGENASE"/>
    <property type="match status" value="1"/>
</dbReference>
<dbReference type="GO" id="GO:0020037">
    <property type="term" value="F:heme binding"/>
    <property type="evidence" value="ECO:0007669"/>
    <property type="project" value="InterPro"/>
</dbReference>
<evidence type="ECO:0000256" key="1">
    <source>
        <dbReference type="ARBA" id="ARBA00001971"/>
    </source>
</evidence>
<dbReference type="EMBL" id="CP011389">
    <property type="protein sequence ID" value="AKH17262.1"/>
    <property type="molecule type" value="Genomic_DNA"/>
</dbReference>
<comment type="function">
    <text evidence="10">Catalyzes the production of nitric oxide.</text>
</comment>
<reference evidence="13 14" key="1">
    <citation type="submission" date="2015-01" db="EMBL/GenBank/DDBJ databases">
        <title>Deinococcus soli/N5/whole genome sequencing.</title>
        <authorList>
            <person name="Kim M.K."/>
            <person name="Srinivasan S."/>
            <person name="Lee J.-J."/>
        </authorList>
    </citation>
    <scope>NUCLEOTIDE SEQUENCE [LARGE SCALE GENOMIC DNA]</scope>
    <source>
        <strain evidence="13 14">N5</strain>
    </source>
</reference>
<keyword evidence="8 10" id="KW-0408">Iron</keyword>
<evidence type="ECO:0000256" key="5">
    <source>
        <dbReference type="ARBA" id="ARBA00022617"/>
    </source>
</evidence>
<dbReference type="GO" id="GO:0004517">
    <property type="term" value="F:nitric-oxide synthase activity"/>
    <property type="evidence" value="ECO:0007669"/>
    <property type="project" value="InterPro"/>
</dbReference>
<dbReference type="InterPro" id="IPR036119">
    <property type="entry name" value="NOS_N_sf"/>
</dbReference>
<dbReference type="Proteomes" id="UP000034024">
    <property type="component" value="Chromosome"/>
</dbReference>
<dbReference type="Pfam" id="PF02898">
    <property type="entry name" value="NO_synthase"/>
    <property type="match status" value="1"/>
</dbReference>
<evidence type="ECO:0000256" key="4">
    <source>
        <dbReference type="ARBA" id="ARBA00018859"/>
    </source>
</evidence>
<accession>A0A0F7JNI4</accession>
<gene>
    <name evidence="13" type="ORF">SY84_09620</name>
</gene>
<evidence type="ECO:0000256" key="11">
    <source>
        <dbReference type="PIRSR" id="PIRSR037219-1"/>
    </source>
</evidence>
<dbReference type="Gene3D" id="3.90.340.10">
    <property type="entry name" value="Nitric Oxide Synthase, Chain A, domain 1"/>
    <property type="match status" value="1"/>
</dbReference>
<dbReference type="Gene3D" id="3.90.440.10">
    <property type="entry name" value="Nitric Oxide Synthase,Heme Domain,Chain A domain 2"/>
    <property type="match status" value="1"/>
</dbReference>
<dbReference type="PROSITE" id="PS60001">
    <property type="entry name" value="NOS"/>
    <property type="match status" value="1"/>
</dbReference>
<dbReference type="Gene3D" id="3.90.1230.10">
    <property type="entry name" value="Nitric Oxide Synthase, Chain A, domain 3"/>
    <property type="match status" value="1"/>
</dbReference>
<organism evidence="13 14">
    <name type="scientific">Deinococcus soli</name>
    <name type="common">ex Cha et al. 2016</name>
    <dbReference type="NCBI Taxonomy" id="1309411"/>
    <lineage>
        <taxon>Bacteria</taxon>
        <taxon>Thermotogati</taxon>
        <taxon>Deinococcota</taxon>
        <taxon>Deinococci</taxon>
        <taxon>Deinococcales</taxon>
        <taxon>Deinococcaceae</taxon>
        <taxon>Deinococcus</taxon>
    </lineage>
</organism>
<evidence type="ECO:0000256" key="3">
    <source>
        <dbReference type="ARBA" id="ARBA00012735"/>
    </source>
</evidence>
<dbReference type="SUPFAM" id="SSF56512">
    <property type="entry name" value="Nitric oxide (NO) synthase oxygenase domain"/>
    <property type="match status" value="1"/>
</dbReference>
<name>A0A0F7JNI4_9DEIO</name>
<comment type="subunit">
    <text evidence="10">Homodimer.</text>
</comment>
<protein>
    <recommendedName>
        <fullName evidence="4 10">Nitric oxide synthase oxygenase</fullName>
        <ecNumber evidence="3 10">1.14.14.47</ecNumber>
    </recommendedName>
</protein>
<comment type="miscellaneous">
    <text evidence="10">This protein is similar to the oxygenase domain of eukaryotic nitric oxide synthases but lacks the reductase domain which, in eukaryotes, is responsible for transfer of electrons to the ferric heme during nitric oxide synthesis.</text>
</comment>
<evidence type="ECO:0000256" key="6">
    <source>
        <dbReference type="ARBA" id="ARBA00022723"/>
    </source>
</evidence>
<evidence type="ECO:0000256" key="10">
    <source>
        <dbReference type="PIRNR" id="PIRNR037219"/>
    </source>
</evidence>
<evidence type="ECO:0000256" key="2">
    <source>
        <dbReference type="ARBA" id="ARBA00005411"/>
    </source>
</evidence>
<evidence type="ECO:0000256" key="9">
    <source>
        <dbReference type="ARBA" id="ARBA00048713"/>
    </source>
</evidence>
<keyword evidence="14" id="KW-1185">Reference proteome</keyword>
<dbReference type="InterPro" id="IPR004030">
    <property type="entry name" value="NOS_N"/>
</dbReference>
<comment type="catalytic activity">
    <reaction evidence="9">
        <text>3 reduced [flavodoxin] + 2 L-arginine + 4 O2 = 3 oxidized [flavodoxin] + 2 L-citrulline + 2 nitric oxide + 4 H2O + 5 H(+)</text>
        <dbReference type="Rhea" id="RHEA:52324"/>
        <dbReference type="Rhea" id="RHEA-COMP:10622"/>
        <dbReference type="Rhea" id="RHEA-COMP:10623"/>
        <dbReference type="ChEBI" id="CHEBI:15377"/>
        <dbReference type="ChEBI" id="CHEBI:15378"/>
        <dbReference type="ChEBI" id="CHEBI:15379"/>
        <dbReference type="ChEBI" id="CHEBI:16480"/>
        <dbReference type="ChEBI" id="CHEBI:32682"/>
        <dbReference type="ChEBI" id="CHEBI:57618"/>
        <dbReference type="ChEBI" id="CHEBI:57743"/>
        <dbReference type="ChEBI" id="CHEBI:58210"/>
        <dbReference type="EC" id="1.14.14.47"/>
    </reaction>
</comment>
<dbReference type="InterPro" id="IPR050607">
    <property type="entry name" value="NOS"/>
</dbReference>
<dbReference type="EC" id="1.14.14.47" evidence="3 10"/>
<dbReference type="InterPro" id="IPR044944">
    <property type="entry name" value="NOS_dom_3"/>
</dbReference>
<evidence type="ECO:0000256" key="8">
    <source>
        <dbReference type="ARBA" id="ARBA00023004"/>
    </source>
</evidence>
<comment type="similarity">
    <text evidence="2 10">Belongs to the NOS family. Bacterial NOS oxygenase subfamily.</text>
</comment>
<sequence>MSAPRPHPALPARTREALEFLALYHHETGLPGLRERQAEVYRTGGVTLSAAELTHGARVAWRNSTRCVGRLPWMTLDVRDLRHVTNPEEVFTHLLVHLREGFNGGRVLPTISVFGPGVHIHNDQLIRYAGYLQPDGSVIGDPQNVALTGHLRRLGWAGGPGTRFDVLPMAIEGEGRVVLFDLPADAVQEVVITHPTCPEIGALGLRWHALPVISNMTLEVAGQSFPCAPFNGWYLQTEIAARNLADRDRYDALPAVAAALGLETGSRRSLWQDRALLELNVAVLHSFDQAGVRIADHHGVTAQFVHFEEQERRAGRKVRGRWSWLIPPMSPATTPVWHRAYDDAEERPNFTVQAPAWRETRPGVCPFHS</sequence>
<dbReference type="GO" id="GO:0046872">
    <property type="term" value="F:metal ion binding"/>
    <property type="evidence" value="ECO:0007669"/>
    <property type="project" value="UniProtKB-KW"/>
</dbReference>
<evidence type="ECO:0000313" key="13">
    <source>
        <dbReference type="EMBL" id="AKH17262.1"/>
    </source>
</evidence>
<feature type="domain" description="Nitric oxide synthase (NOS)" evidence="12">
    <location>
        <begin position="66"/>
        <end position="73"/>
    </location>
</feature>
<proteinExistence type="inferred from homology"/>
<keyword evidence="6 10" id="KW-0479">Metal-binding</keyword>
<comment type="cofactor">
    <cofactor evidence="1 10 11">
        <name>heme</name>
        <dbReference type="ChEBI" id="CHEBI:30413"/>
    </cofactor>
</comment>
<dbReference type="InterPro" id="IPR044940">
    <property type="entry name" value="NOS_dom_2"/>
</dbReference>
<dbReference type="PANTHER" id="PTHR43410:SF1">
    <property type="entry name" value="NITRIC OXIDE SYNTHASE"/>
    <property type="match status" value="1"/>
</dbReference>
<dbReference type="RefSeq" id="WP_046843831.1">
    <property type="nucleotide sequence ID" value="NZ_CP011389.1"/>
</dbReference>
<dbReference type="GO" id="GO:0006809">
    <property type="term" value="P:nitric oxide biosynthetic process"/>
    <property type="evidence" value="ECO:0007669"/>
    <property type="project" value="InterPro"/>
</dbReference>
<evidence type="ECO:0000259" key="12">
    <source>
        <dbReference type="PROSITE" id="PS60001"/>
    </source>
</evidence>
<dbReference type="PIRSF" id="PIRSF037219">
    <property type="entry name" value="NOS_oxygenase"/>
    <property type="match status" value="1"/>
</dbReference>
<keyword evidence="7 10" id="KW-0560">Oxidoreductase</keyword>
<dbReference type="KEGG" id="dch:SY84_09620"/>
<dbReference type="AlphaFoldDB" id="A0A0F7JNI4"/>
<dbReference type="InterPro" id="IPR017142">
    <property type="entry name" value="Nitric_oxide_synthase_Oase-su"/>
</dbReference>
<feature type="binding site" description="axial binding residue" evidence="11">
    <location>
        <position position="67"/>
    </location>
    <ligand>
        <name>heme</name>
        <dbReference type="ChEBI" id="CHEBI:30413"/>
    </ligand>
    <ligandPart>
        <name>Fe</name>
        <dbReference type="ChEBI" id="CHEBI:18248"/>
    </ligandPart>
</feature>
<dbReference type="PATRIC" id="fig|1309411.5.peg.1956"/>
<dbReference type="OrthoDB" id="3398374at2"/>
<evidence type="ECO:0000313" key="14">
    <source>
        <dbReference type="Proteomes" id="UP000034024"/>
    </source>
</evidence>
<evidence type="ECO:0000256" key="7">
    <source>
        <dbReference type="ARBA" id="ARBA00023002"/>
    </source>
</evidence>
<keyword evidence="5 10" id="KW-0349">Heme</keyword>